<dbReference type="Gene3D" id="4.10.860.10">
    <property type="entry name" value="UVR domain"/>
    <property type="match status" value="1"/>
</dbReference>
<accession>F5YCH0</accession>
<dbReference type="PANTHER" id="PTHR15160">
    <property type="entry name" value="VON HIPPEL-LINDAU PROTEIN"/>
    <property type="match status" value="1"/>
</dbReference>
<keyword evidence="1" id="KW-0742">SOS response</keyword>
<gene>
    <name evidence="4" type="ordered locus">TREAZ_2840</name>
</gene>
<name>F5YCH0_LEAAZ</name>
<dbReference type="PROSITE" id="PS50151">
    <property type="entry name" value="UVR"/>
    <property type="match status" value="1"/>
</dbReference>
<dbReference type="RefSeq" id="WP_015712698.1">
    <property type="nucleotide sequence ID" value="NC_015577.1"/>
</dbReference>
<feature type="domain" description="UVR" evidence="2">
    <location>
        <begin position="144"/>
        <end position="179"/>
    </location>
</feature>
<reference evidence="5" key="1">
    <citation type="submission" date="2009-12" db="EMBL/GenBank/DDBJ databases">
        <title>Complete sequence of Treponema azotonutricium strain ZAS-9.</title>
        <authorList>
            <person name="Tetu S.G."/>
            <person name="Matson E."/>
            <person name="Ren Q."/>
            <person name="Seshadri R."/>
            <person name="Elbourne L."/>
            <person name="Hassan K.A."/>
            <person name="Durkin A."/>
            <person name="Radune D."/>
            <person name="Mohamoud Y."/>
            <person name="Shay R."/>
            <person name="Jin S."/>
            <person name="Zhang X."/>
            <person name="Lucey K."/>
            <person name="Ballor N.R."/>
            <person name="Ottesen E."/>
            <person name="Rosenthal R."/>
            <person name="Allen A."/>
            <person name="Leadbetter J.R."/>
            <person name="Paulsen I.T."/>
        </authorList>
    </citation>
    <scope>NUCLEOTIDE SEQUENCE [LARGE SCALE GENOMIC DNA]</scope>
    <source>
        <strain evidence="5">ATCC BAA-888 / DSM 13862 / ZAS-9</strain>
    </source>
</reference>
<dbReference type="OrthoDB" id="9788698at2"/>
<dbReference type="InterPro" id="IPR036876">
    <property type="entry name" value="UVR_dom_sf"/>
</dbReference>
<dbReference type="Pfam" id="PF02151">
    <property type="entry name" value="UVR"/>
    <property type="match status" value="1"/>
</dbReference>
<dbReference type="PANTHER" id="PTHR15160:SF1">
    <property type="entry name" value="VON HIPPEL-LINDAU DISEASE TUMOR SUPPRESSOR"/>
    <property type="match status" value="1"/>
</dbReference>
<dbReference type="GO" id="GO:0004518">
    <property type="term" value="F:nuclease activity"/>
    <property type="evidence" value="ECO:0007669"/>
    <property type="project" value="InterPro"/>
</dbReference>
<dbReference type="AlphaFoldDB" id="F5YCH0"/>
<dbReference type="EMBL" id="CP001841">
    <property type="protein sequence ID" value="AEF82956.1"/>
    <property type="molecule type" value="Genomic_DNA"/>
</dbReference>
<dbReference type="GO" id="GO:0009432">
    <property type="term" value="P:SOS response"/>
    <property type="evidence" value="ECO:0007669"/>
    <property type="project" value="UniProtKB-KW"/>
</dbReference>
<evidence type="ECO:0000259" key="3">
    <source>
        <dbReference type="PROSITE" id="PS51658"/>
    </source>
</evidence>
<dbReference type="InterPro" id="IPR036104">
    <property type="entry name" value="BFN_sf"/>
</dbReference>
<dbReference type="KEGG" id="taz:TREAZ_2840"/>
<evidence type="ECO:0000256" key="1">
    <source>
        <dbReference type="ARBA" id="ARBA00023236"/>
    </source>
</evidence>
<organism evidence="4 5">
    <name type="scientific">Leadbettera azotonutricia (strain ATCC BAA-888 / DSM 13862 / ZAS-9)</name>
    <name type="common">Treponema azotonutricium</name>
    <dbReference type="NCBI Taxonomy" id="545695"/>
    <lineage>
        <taxon>Bacteria</taxon>
        <taxon>Pseudomonadati</taxon>
        <taxon>Spirochaetota</taxon>
        <taxon>Spirochaetia</taxon>
        <taxon>Spirochaetales</taxon>
        <taxon>Breznakiellaceae</taxon>
        <taxon>Leadbettera</taxon>
    </lineage>
</organism>
<dbReference type="PROSITE" id="PS51658">
    <property type="entry name" value="BFN"/>
    <property type="match status" value="1"/>
</dbReference>
<dbReference type="SUPFAM" id="SSF103256">
    <property type="entry name" value="Hypothetical protein TM0160"/>
    <property type="match status" value="1"/>
</dbReference>
<evidence type="ECO:0000259" key="2">
    <source>
        <dbReference type="PROSITE" id="PS50151"/>
    </source>
</evidence>
<dbReference type="Proteomes" id="UP000009222">
    <property type="component" value="Chromosome"/>
</dbReference>
<sequence length="184" mass="20493">MNGLLEAEIWTIARTEEGNVVFLKPLKGEEIIPIFIGPLEAQSIIVAIENYQVERPLTHDLLLNLADKAGFIFMRAEIYDIKEDVFYARLLFSAPMSTQPIVLDARPSDALALALRRKCPVFVSPLVLEKAGSPMDSVMGGKIESPLTLLRHELEEALVAEDYEKAASIRDKISLLDKDQGKMV</sequence>
<proteinExistence type="predicted"/>
<dbReference type="eggNOG" id="COG1259">
    <property type="taxonomic scope" value="Bacteria"/>
</dbReference>
<dbReference type="InParanoid" id="F5YCH0"/>
<dbReference type="Gene3D" id="3.10.690.10">
    <property type="entry name" value="Bifunctional nuclease domain"/>
    <property type="match status" value="1"/>
</dbReference>
<reference evidence="4 5" key="2">
    <citation type="journal article" date="2011" name="ISME J.">
        <title>RNA-seq reveals cooperative metabolic interactions between two termite-gut spirochete species in co-culture.</title>
        <authorList>
            <person name="Rosenthal A.Z."/>
            <person name="Matson E.G."/>
            <person name="Eldar A."/>
            <person name="Leadbetter J.R."/>
        </authorList>
    </citation>
    <scope>NUCLEOTIDE SEQUENCE [LARGE SCALE GENOMIC DNA]</scope>
    <source>
        <strain evidence="5">ATCC BAA-888 / DSM 13862 / ZAS-9</strain>
    </source>
</reference>
<keyword evidence="1" id="KW-0227">DNA damage</keyword>
<protein>
    <submittedName>
        <fullName evidence="4">UvrB/UvrC domain protein</fullName>
    </submittedName>
</protein>
<dbReference type="SUPFAM" id="SSF46600">
    <property type="entry name" value="C-terminal UvrC-binding domain of UvrB"/>
    <property type="match status" value="1"/>
</dbReference>
<dbReference type="STRING" id="545695.TREAZ_2840"/>
<evidence type="ECO:0000313" key="5">
    <source>
        <dbReference type="Proteomes" id="UP000009222"/>
    </source>
</evidence>
<evidence type="ECO:0000313" key="4">
    <source>
        <dbReference type="EMBL" id="AEF82956.1"/>
    </source>
</evidence>
<dbReference type="InterPro" id="IPR001943">
    <property type="entry name" value="UVR_dom"/>
</dbReference>
<feature type="domain" description="BFN" evidence="3">
    <location>
        <begin position="4"/>
        <end position="135"/>
    </location>
</feature>
<dbReference type="InterPro" id="IPR003729">
    <property type="entry name" value="Bi_nuclease_dom"/>
</dbReference>
<dbReference type="Pfam" id="PF02577">
    <property type="entry name" value="BFN_dom"/>
    <property type="match status" value="1"/>
</dbReference>
<dbReference type="HOGENOM" id="CLU_096111_1_0_12"/>
<keyword evidence="5" id="KW-1185">Reference proteome</keyword>